<sequence>MLVKVELYTKFSLSVIMDIVQHRNRKNESPEKHQKRISSEQNRMLRQIATETAEEREARLARDRE</sequence>
<protein>
    <submittedName>
        <fullName evidence="1">7416_t:CDS:1</fullName>
    </submittedName>
</protein>
<proteinExistence type="predicted"/>
<name>A0ACA9LQN1_9GLOM</name>
<keyword evidence="2" id="KW-1185">Reference proteome</keyword>
<comment type="caution">
    <text evidence="1">The sequence shown here is derived from an EMBL/GenBank/DDBJ whole genome shotgun (WGS) entry which is preliminary data.</text>
</comment>
<gene>
    <name evidence="1" type="ORF">DHETER_LOCUS4563</name>
</gene>
<evidence type="ECO:0000313" key="2">
    <source>
        <dbReference type="Proteomes" id="UP000789702"/>
    </source>
</evidence>
<dbReference type="Proteomes" id="UP000789702">
    <property type="component" value="Unassembled WGS sequence"/>
</dbReference>
<reference evidence="1" key="1">
    <citation type="submission" date="2021-06" db="EMBL/GenBank/DDBJ databases">
        <authorList>
            <person name="Kallberg Y."/>
            <person name="Tangrot J."/>
            <person name="Rosling A."/>
        </authorList>
    </citation>
    <scope>NUCLEOTIDE SEQUENCE</scope>
    <source>
        <strain evidence="1">IL203A</strain>
    </source>
</reference>
<evidence type="ECO:0000313" key="1">
    <source>
        <dbReference type="EMBL" id="CAG8535519.1"/>
    </source>
</evidence>
<accession>A0ACA9LQN1</accession>
<organism evidence="1 2">
    <name type="scientific">Dentiscutata heterogama</name>
    <dbReference type="NCBI Taxonomy" id="1316150"/>
    <lineage>
        <taxon>Eukaryota</taxon>
        <taxon>Fungi</taxon>
        <taxon>Fungi incertae sedis</taxon>
        <taxon>Mucoromycota</taxon>
        <taxon>Glomeromycotina</taxon>
        <taxon>Glomeromycetes</taxon>
        <taxon>Diversisporales</taxon>
        <taxon>Gigasporaceae</taxon>
        <taxon>Dentiscutata</taxon>
    </lineage>
</organism>
<dbReference type="EMBL" id="CAJVPU010004603">
    <property type="protein sequence ID" value="CAG8535519.1"/>
    <property type="molecule type" value="Genomic_DNA"/>
</dbReference>